<keyword evidence="4" id="KW-1185">Reference proteome</keyword>
<dbReference type="EnsemblPlants" id="TraesCS1A02G442900.1">
    <property type="protein sequence ID" value="TraesCS1A02G442900.1.cds1"/>
    <property type="gene ID" value="TraesCS1A02G442900"/>
</dbReference>
<name>A0A3B5Y844_WHEAT</name>
<dbReference type="Gene3D" id="1.20.1280.50">
    <property type="match status" value="1"/>
</dbReference>
<sequence>MAPWSELPEDLLAQVFARIFFPAHRAYFQAVCRSWRSAARPPARQLPWIVFPHGGVMIPFNSAMHRAVSYPKAITSCIGMSPADRALHQFFSLPKTMTCFGSTDGWIAIDDRVGKMHRNYLLHNMFSGTTLCLPELDAAIGHVSKLFNIRKVLLRSTPDDVIAVMTNHCSCPIILTRIGKGVWLPKSYAASLVSIIDVAFLGDRLYGVTKDEDLVFLDMAFNDSGVPMVTGGNCVIGEGFDYDDYGDHDTKYDDLTKMTKKDMVPQEYQYIVVDKSMKNDIETMWYLLESRGKMLMVRRQVVSPSEFTHKVEVFEADMSAAMWVPVEAGLEDQALFISRRFSKSVSAAFSREIQKDAIYFADTEDVFDMRSQTVIAGQGDDFDDYNTYLRLSKSRELTWVFPPELVA</sequence>
<evidence type="ECO:0000313" key="4">
    <source>
        <dbReference type="Proteomes" id="UP000019116"/>
    </source>
</evidence>
<feature type="domain" description="KIB1-4 beta-propeller" evidence="2">
    <location>
        <begin position="81"/>
        <end position="365"/>
    </location>
</feature>
<proteinExistence type="predicted"/>
<reference evidence="3" key="1">
    <citation type="submission" date="2018-08" db="EMBL/GenBank/DDBJ databases">
        <authorList>
            <person name="Rossello M."/>
        </authorList>
    </citation>
    <scope>NUCLEOTIDE SEQUENCE [LARGE SCALE GENOMIC DNA]</scope>
    <source>
        <strain evidence="3">cv. Chinese Spring</strain>
    </source>
</reference>
<evidence type="ECO:0000259" key="2">
    <source>
        <dbReference type="Pfam" id="PF03478"/>
    </source>
</evidence>
<accession>A0A3B5Y844</accession>
<dbReference type="SUPFAM" id="SSF81383">
    <property type="entry name" value="F-box domain"/>
    <property type="match status" value="1"/>
</dbReference>
<dbReference type="InterPro" id="IPR036047">
    <property type="entry name" value="F-box-like_dom_sf"/>
</dbReference>
<dbReference type="InterPro" id="IPR005174">
    <property type="entry name" value="KIB1-4_b-propeller"/>
</dbReference>
<reference evidence="3" key="2">
    <citation type="submission" date="2018-10" db="UniProtKB">
        <authorList>
            <consortium name="EnsemblPlants"/>
        </authorList>
    </citation>
    <scope>IDENTIFICATION</scope>
</reference>
<dbReference type="PANTHER" id="PTHR33110">
    <property type="entry name" value="F-BOX/KELCH-REPEAT PROTEIN-RELATED"/>
    <property type="match status" value="1"/>
</dbReference>
<dbReference type="OrthoDB" id="586335at2759"/>
<dbReference type="PANTHER" id="PTHR33110:SF149">
    <property type="entry name" value="F-BOX DOMAIN-CONTAINING PROTEIN"/>
    <property type="match status" value="1"/>
</dbReference>
<evidence type="ECO:0000259" key="1">
    <source>
        <dbReference type="Pfam" id="PF00646"/>
    </source>
</evidence>
<dbReference type="Gramene" id="TraesCS1A03G1080200.1">
    <property type="protein sequence ID" value="TraesCS1A03G1080200.1.CDS1"/>
    <property type="gene ID" value="TraesCS1A03G1080200"/>
</dbReference>
<dbReference type="Gramene" id="TraesCS1A02G442900.1">
    <property type="protein sequence ID" value="TraesCS1A02G442900.1.cds1"/>
    <property type="gene ID" value="TraesCS1A02G442900"/>
</dbReference>
<dbReference type="AlphaFoldDB" id="A0A3B5Y844"/>
<evidence type="ECO:0000313" key="3">
    <source>
        <dbReference type="EnsemblPlants" id="TraesCS1A02G442900.1.cds1"/>
    </source>
</evidence>
<dbReference type="Proteomes" id="UP000019116">
    <property type="component" value="Chromosome 1A"/>
</dbReference>
<dbReference type="Pfam" id="PF00646">
    <property type="entry name" value="F-box"/>
    <property type="match status" value="1"/>
</dbReference>
<dbReference type="Gramene" id="TraesROB_scaffold_433514_01G000100.1">
    <property type="protein sequence ID" value="TraesROB_scaffold_433514_01G000100.1"/>
    <property type="gene ID" value="TraesROB_scaffold_433514_01G000100"/>
</dbReference>
<organism evidence="3">
    <name type="scientific">Triticum aestivum</name>
    <name type="common">Wheat</name>
    <dbReference type="NCBI Taxonomy" id="4565"/>
    <lineage>
        <taxon>Eukaryota</taxon>
        <taxon>Viridiplantae</taxon>
        <taxon>Streptophyta</taxon>
        <taxon>Embryophyta</taxon>
        <taxon>Tracheophyta</taxon>
        <taxon>Spermatophyta</taxon>
        <taxon>Magnoliopsida</taxon>
        <taxon>Liliopsida</taxon>
        <taxon>Poales</taxon>
        <taxon>Poaceae</taxon>
        <taxon>BOP clade</taxon>
        <taxon>Pooideae</taxon>
        <taxon>Triticodae</taxon>
        <taxon>Triticeae</taxon>
        <taxon>Triticinae</taxon>
        <taxon>Triticum</taxon>
    </lineage>
</organism>
<protein>
    <submittedName>
        <fullName evidence="3">Uncharacterized protein</fullName>
    </submittedName>
</protein>
<dbReference type="Pfam" id="PF03478">
    <property type="entry name" value="Beta-prop_KIB1-4"/>
    <property type="match status" value="1"/>
</dbReference>
<feature type="domain" description="F-box" evidence="1">
    <location>
        <begin position="4"/>
        <end position="40"/>
    </location>
</feature>
<dbReference type="InterPro" id="IPR001810">
    <property type="entry name" value="F-box_dom"/>
</dbReference>